<dbReference type="InterPro" id="IPR050629">
    <property type="entry name" value="STE20/SPS1-PAK"/>
</dbReference>
<dbReference type="Gene3D" id="1.10.510.10">
    <property type="entry name" value="Transferase(Phosphotransferase) domain 1"/>
    <property type="match status" value="1"/>
</dbReference>
<feature type="coiled-coil region" evidence="15">
    <location>
        <begin position="33"/>
        <end position="60"/>
    </location>
</feature>
<dbReference type="InterPro" id="IPR046409">
    <property type="entry name" value="PDC10_dimerisation_sf"/>
</dbReference>
<dbReference type="FunFam" id="1.10.510.10:FF:000499">
    <property type="entry name" value="Serine/threonine-protein kinase KIC1"/>
    <property type="match status" value="1"/>
</dbReference>
<evidence type="ECO:0000256" key="13">
    <source>
        <dbReference type="ARBA" id="ARBA00047899"/>
    </source>
</evidence>
<dbReference type="GO" id="GO:0005524">
    <property type="term" value="F:ATP binding"/>
    <property type="evidence" value="ECO:0007669"/>
    <property type="project" value="UniProtKB-KW"/>
</dbReference>
<dbReference type="PANTHER" id="PTHR48012">
    <property type="entry name" value="STERILE20-LIKE KINASE, ISOFORM B-RELATED"/>
    <property type="match status" value="1"/>
</dbReference>
<evidence type="ECO:0000256" key="2">
    <source>
        <dbReference type="ARBA" id="ARBA00004496"/>
    </source>
</evidence>
<dbReference type="RefSeq" id="XP_060337009.1">
    <property type="nucleotide sequence ID" value="XM_060475246.1"/>
</dbReference>
<dbReference type="PROSITE" id="PS50011">
    <property type="entry name" value="PROTEIN_KINASE_DOM"/>
    <property type="match status" value="1"/>
</dbReference>
<keyword evidence="6" id="KW-0723">Serine/threonine-protein kinase</keyword>
<dbReference type="InterPro" id="IPR011009">
    <property type="entry name" value="Kinase-like_dom_sf"/>
</dbReference>
<comment type="subcellular location">
    <subcellularLocation>
        <location evidence="2">Cytoplasm</location>
    </subcellularLocation>
</comment>
<proteinExistence type="inferred from homology"/>
<dbReference type="CDD" id="cd06609">
    <property type="entry name" value="STKc_MST3_like"/>
    <property type="match status" value="1"/>
</dbReference>
<evidence type="ECO:0000256" key="6">
    <source>
        <dbReference type="ARBA" id="ARBA00022527"/>
    </source>
</evidence>
<dbReference type="InterPro" id="IPR048288">
    <property type="entry name" value="PDCD10_N"/>
</dbReference>
<keyword evidence="12" id="KW-0460">Magnesium</keyword>
<evidence type="ECO:0000256" key="9">
    <source>
        <dbReference type="ARBA" id="ARBA00022741"/>
    </source>
</evidence>
<name>A0AA39TPN2_ARMTA</name>
<evidence type="ECO:0000256" key="12">
    <source>
        <dbReference type="ARBA" id="ARBA00022842"/>
    </source>
</evidence>
<keyword evidence="19" id="KW-1185">Reference proteome</keyword>
<evidence type="ECO:0000256" key="8">
    <source>
        <dbReference type="ARBA" id="ARBA00022723"/>
    </source>
</evidence>
<organism evidence="18 19">
    <name type="scientific">Armillaria tabescens</name>
    <name type="common">Ringless honey mushroom</name>
    <name type="synonym">Agaricus tabescens</name>
    <dbReference type="NCBI Taxonomy" id="1929756"/>
    <lineage>
        <taxon>Eukaryota</taxon>
        <taxon>Fungi</taxon>
        <taxon>Dikarya</taxon>
        <taxon>Basidiomycota</taxon>
        <taxon>Agaricomycotina</taxon>
        <taxon>Agaricomycetes</taxon>
        <taxon>Agaricomycetidae</taxon>
        <taxon>Agaricales</taxon>
        <taxon>Marasmiineae</taxon>
        <taxon>Physalacriaceae</taxon>
        <taxon>Desarmillaria</taxon>
    </lineage>
</organism>
<dbReference type="EMBL" id="JAUEPS010000004">
    <property type="protein sequence ID" value="KAK0466182.1"/>
    <property type="molecule type" value="Genomic_DNA"/>
</dbReference>
<accession>A0AA39TPN2</accession>
<dbReference type="Proteomes" id="UP001175211">
    <property type="component" value="Unassembled WGS sequence"/>
</dbReference>
<dbReference type="SUPFAM" id="SSF56112">
    <property type="entry name" value="Protein kinase-like (PK-like)"/>
    <property type="match status" value="1"/>
</dbReference>
<keyword evidence="8" id="KW-0479">Metal-binding</keyword>
<keyword evidence="5" id="KW-0963">Cytoplasm</keyword>
<keyword evidence="10 18" id="KW-0418">Kinase</keyword>
<dbReference type="InterPro" id="IPR000719">
    <property type="entry name" value="Prot_kinase_dom"/>
</dbReference>
<dbReference type="PANTHER" id="PTHR48012:SF10">
    <property type="entry name" value="FI20177P1"/>
    <property type="match status" value="1"/>
</dbReference>
<dbReference type="GO" id="GO:0046872">
    <property type="term" value="F:metal ion binding"/>
    <property type="evidence" value="ECO:0007669"/>
    <property type="project" value="UniProtKB-KW"/>
</dbReference>
<feature type="region of interest" description="Disordered" evidence="16">
    <location>
        <begin position="317"/>
        <end position="406"/>
    </location>
</feature>
<dbReference type="SMART" id="SM00220">
    <property type="entry name" value="S_TKc"/>
    <property type="match status" value="1"/>
</dbReference>
<dbReference type="EC" id="2.7.11.1" evidence="4"/>
<feature type="domain" description="Protein kinase" evidence="17">
    <location>
        <begin position="13"/>
        <end position="258"/>
    </location>
</feature>
<evidence type="ECO:0000313" key="19">
    <source>
        <dbReference type="Proteomes" id="UP001175211"/>
    </source>
</evidence>
<keyword evidence="15" id="KW-0175">Coiled coil</keyword>
<dbReference type="GO" id="GO:0004674">
    <property type="term" value="F:protein serine/threonine kinase activity"/>
    <property type="evidence" value="ECO:0007669"/>
    <property type="project" value="UniProtKB-KW"/>
</dbReference>
<evidence type="ECO:0000256" key="3">
    <source>
        <dbReference type="ARBA" id="ARBA00008874"/>
    </source>
</evidence>
<protein>
    <recommendedName>
        <fullName evidence="4">non-specific serine/threonine protein kinase</fullName>
        <ecNumber evidence="4">2.7.11.1</ecNumber>
    </recommendedName>
</protein>
<keyword evidence="9" id="KW-0547">Nucleotide-binding</keyword>
<evidence type="ECO:0000256" key="16">
    <source>
        <dbReference type="SAM" id="MobiDB-lite"/>
    </source>
</evidence>
<evidence type="ECO:0000256" key="14">
    <source>
        <dbReference type="ARBA" id="ARBA00048679"/>
    </source>
</evidence>
<comment type="catalytic activity">
    <reaction evidence="13">
        <text>L-threonyl-[protein] + ATP = O-phospho-L-threonyl-[protein] + ADP + H(+)</text>
        <dbReference type="Rhea" id="RHEA:46608"/>
        <dbReference type="Rhea" id="RHEA-COMP:11060"/>
        <dbReference type="Rhea" id="RHEA-COMP:11605"/>
        <dbReference type="ChEBI" id="CHEBI:15378"/>
        <dbReference type="ChEBI" id="CHEBI:30013"/>
        <dbReference type="ChEBI" id="CHEBI:30616"/>
        <dbReference type="ChEBI" id="CHEBI:61977"/>
        <dbReference type="ChEBI" id="CHEBI:456216"/>
        <dbReference type="EC" id="2.7.11.1"/>
    </reaction>
</comment>
<evidence type="ECO:0000256" key="15">
    <source>
        <dbReference type="SAM" id="Coils"/>
    </source>
</evidence>
<keyword evidence="7" id="KW-0808">Transferase</keyword>
<comment type="similarity">
    <text evidence="3">Belongs to the protein kinase superfamily. STE Ser/Thr protein kinase family. STE20 subfamily.</text>
</comment>
<evidence type="ECO:0000256" key="4">
    <source>
        <dbReference type="ARBA" id="ARBA00012513"/>
    </source>
</evidence>
<comment type="catalytic activity">
    <reaction evidence="14">
        <text>L-seryl-[protein] + ATP = O-phospho-L-seryl-[protein] + ADP + H(+)</text>
        <dbReference type="Rhea" id="RHEA:17989"/>
        <dbReference type="Rhea" id="RHEA-COMP:9863"/>
        <dbReference type="Rhea" id="RHEA-COMP:11604"/>
        <dbReference type="ChEBI" id="CHEBI:15378"/>
        <dbReference type="ChEBI" id="CHEBI:29999"/>
        <dbReference type="ChEBI" id="CHEBI:30616"/>
        <dbReference type="ChEBI" id="CHEBI:83421"/>
        <dbReference type="ChEBI" id="CHEBI:456216"/>
        <dbReference type="EC" id="2.7.11.1"/>
    </reaction>
</comment>
<dbReference type="Pfam" id="PF00069">
    <property type="entry name" value="Pkinase"/>
    <property type="match status" value="1"/>
</dbReference>
<evidence type="ECO:0000256" key="1">
    <source>
        <dbReference type="ARBA" id="ARBA00001946"/>
    </source>
</evidence>
<dbReference type="GO" id="GO:0005737">
    <property type="term" value="C:cytoplasm"/>
    <property type="evidence" value="ECO:0007669"/>
    <property type="project" value="UniProtKB-SubCell"/>
</dbReference>
<evidence type="ECO:0000256" key="7">
    <source>
        <dbReference type="ARBA" id="ARBA00022679"/>
    </source>
</evidence>
<keyword evidence="11" id="KW-0067">ATP-binding</keyword>
<evidence type="ECO:0000259" key="17">
    <source>
        <dbReference type="PROSITE" id="PS50011"/>
    </source>
</evidence>
<dbReference type="Gene3D" id="1.10.12.70">
    <property type="match status" value="1"/>
</dbReference>
<evidence type="ECO:0000313" key="18">
    <source>
        <dbReference type="EMBL" id="KAK0466182.1"/>
    </source>
</evidence>
<sequence>MADAHHQDPEEFYVKQDRIGKGSFGEVYKGRPVAIKIIDLESAEDEIEDIQQEIQILSQLDSPHVTKYHGSYLKGSNLWIVMEYCSGGSCSDLMKPGVFREEYIAIIVRELLRGLEYLHSEGKLHRDIKAANILLSAGGEVKLADFGVSGQLSGTLSAKKNTFVGTPYWMSPEVIKQSGYDHKADIWSLGITAIELAKGEPPYAELHPMKVLFLIPKNPPPMLEGNFSKPFREFVSFCLQRDPQHRPSARDLLKHKFVRMAKKTSYLTELIERHERWRADGGGRMDDEEQDMVPDLPTSGDPEDLWDFGTVRHASGRPATIGRAIPNSGPPLTWENDGSVRSDAESSFSRRSGIPLPNTPHTQRKYDRQATVRHAPPPPPENGSKLAHHPVQREPSDEYDDDQDSQYASYANSEPDVIEEKLAQAQLEDDVPDTTMLDSVILPAIASARVALSALQRAFTHAERVIPGMTMELVNEIVDSVEHVDDDR</sequence>
<comment type="cofactor">
    <cofactor evidence="1">
        <name>Mg(2+)</name>
        <dbReference type="ChEBI" id="CHEBI:18420"/>
    </cofactor>
</comment>
<dbReference type="Pfam" id="PF20929">
    <property type="entry name" value="PDCD10_N"/>
    <property type="match status" value="1"/>
</dbReference>
<evidence type="ECO:0000256" key="10">
    <source>
        <dbReference type="ARBA" id="ARBA00022777"/>
    </source>
</evidence>
<evidence type="ECO:0000256" key="11">
    <source>
        <dbReference type="ARBA" id="ARBA00022840"/>
    </source>
</evidence>
<evidence type="ECO:0000256" key="5">
    <source>
        <dbReference type="ARBA" id="ARBA00022490"/>
    </source>
</evidence>
<comment type="caution">
    <text evidence="18">The sequence shown here is derived from an EMBL/GenBank/DDBJ whole genome shotgun (WGS) entry which is preliminary data.</text>
</comment>
<dbReference type="GeneID" id="85358794"/>
<gene>
    <name evidence="18" type="ORF">EV420DRAFT_1617507</name>
</gene>
<dbReference type="AlphaFoldDB" id="A0AA39TPN2"/>
<reference evidence="18" key="1">
    <citation type="submission" date="2023-06" db="EMBL/GenBank/DDBJ databases">
        <authorList>
            <consortium name="Lawrence Berkeley National Laboratory"/>
            <person name="Ahrendt S."/>
            <person name="Sahu N."/>
            <person name="Indic B."/>
            <person name="Wong-Bajracharya J."/>
            <person name="Merenyi Z."/>
            <person name="Ke H.-M."/>
            <person name="Monk M."/>
            <person name="Kocsube S."/>
            <person name="Drula E."/>
            <person name="Lipzen A."/>
            <person name="Balint B."/>
            <person name="Henrissat B."/>
            <person name="Andreopoulos B."/>
            <person name="Martin F.M."/>
            <person name="Harder C.B."/>
            <person name="Rigling D."/>
            <person name="Ford K.L."/>
            <person name="Foster G.D."/>
            <person name="Pangilinan J."/>
            <person name="Papanicolaou A."/>
            <person name="Barry K."/>
            <person name="LaButti K."/>
            <person name="Viragh M."/>
            <person name="Koriabine M."/>
            <person name="Yan M."/>
            <person name="Riley R."/>
            <person name="Champramary S."/>
            <person name="Plett K.L."/>
            <person name="Tsai I.J."/>
            <person name="Slot J."/>
            <person name="Sipos G."/>
            <person name="Plett J."/>
            <person name="Nagy L.G."/>
            <person name="Grigoriev I.V."/>
        </authorList>
    </citation>
    <scope>NUCLEOTIDE SEQUENCE</scope>
    <source>
        <strain evidence="18">CCBAS 213</strain>
    </source>
</reference>
<feature type="region of interest" description="Disordered" evidence="16">
    <location>
        <begin position="278"/>
        <end position="305"/>
    </location>
</feature>